<reference evidence="4" key="1">
    <citation type="submission" date="2021-01" db="EMBL/GenBank/DDBJ databases">
        <authorList>
            <consortium name="Genoscope - CEA"/>
            <person name="William W."/>
        </authorList>
    </citation>
    <scope>NUCLEOTIDE SEQUENCE</scope>
</reference>
<dbReference type="InterPro" id="IPR039647">
    <property type="entry name" value="EF_hand_pair_protein_CML-like"/>
</dbReference>
<dbReference type="InterPro" id="IPR018247">
    <property type="entry name" value="EF_Hand_1_Ca_BS"/>
</dbReference>
<feature type="domain" description="EF-hand" evidence="3">
    <location>
        <begin position="7"/>
        <end position="42"/>
    </location>
</feature>
<dbReference type="EMBL" id="CAJJDN010000203">
    <property type="protein sequence ID" value="CAD8128989.1"/>
    <property type="molecule type" value="Genomic_DNA"/>
</dbReference>
<evidence type="ECO:0000313" key="5">
    <source>
        <dbReference type="Proteomes" id="UP000692954"/>
    </source>
</evidence>
<keyword evidence="5" id="KW-1185">Reference proteome</keyword>
<feature type="domain" description="EF-hand" evidence="3">
    <location>
        <begin position="80"/>
        <end position="115"/>
    </location>
</feature>
<accession>A0A8S1RPM2</accession>
<keyword evidence="2" id="KW-0677">Repeat</keyword>
<proteinExistence type="predicted"/>
<evidence type="ECO:0000256" key="1">
    <source>
        <dbReference type="ARBA" id="ARBA00022723"/>
    </source>
</evidence>
<feature type="domain" description="EF-hand" evidence="3">
    <location>
        <begin position="116"/>
        <end position="150"/>
    </location>
</feature>
<dbReference type="OrthoDB" id="354266at2759"/>
<dbReference type="FunFam" id="1.10.238.10:FF:000299">
    <property type="entry name" value="Uncharacterized protein"/>
    <property type="match status" value="1"/>
</dbReference>
<feature type="domain" description="EF-hand" evidence="3">
    <location>
        <begin position="44"/>
        <end position="79"/>
    </location>
</feature>
<organism evidence="4 5">
    <name type="scientific">Paramecium sonneborni</name>
    <dbReference type="NCBI Taxonomy" id="65129"/>
    <lineage>
        <taxon>Eukaryota</taxon>
        <taxon>Sar</taxon>
        <taxon>Alveolata</taxon>
        <taxon>Ciliophora</taxon>
        <taxon>Intramacronucleata</taxon>
        <taxon>Oligohymenophorea</taxon>
        <taxon>Peniculida</taxon>
        <taxon>Parameciidae</taxon>
        <taxon>Paramecium</taxon>
    </lineage>
</organism>
<dbReference type="PANTHER" id="PTHR10891">
    <property type="entry name" value="EF-HAND CALCIUM-BINDING DOMAIN CONTAINING PROTEIN"/>
    <property type="match status" value="1"/>
</dbReference>
<evidence type="ECO:0000313" key="4">
    <source>
        <dbReference type="EMBL" id="CAD8128989.1"/>
    </source>
</evidence>
<dbReference type="PROSITE" id="PS00018">
    <property type="entry name" value="EF_HAND_1"/>
    <property type="match status" value="2"/>
</dbReference>
<dbReference type="Pfam" id="PF13499">
    <property type="entry name" value="EF-hand_7"/>
    <property type="match status" value="2"/>
</dbReference>
<dbReference type="InterPro" id="IPR002048">
    <property type="entry name" value="EF_hand_dom"/>
</dbReference>
<sequence>MFIGTTMILKEDKNQCKEMDSNGDGILTKEEILETYKKHMDDETALQEVQKIMDLVDMDGQGIIDYTEFIIASMDRKKAVQKEKLKEAFYIFDKDANGSTSEQEIKEVLGSSLQGIDEKYWLDMIREIDKNDDGQISYEEFCDMMMKIIQ</sequence>
<comment type="caution">
    <text evidence="4">The sequence shown here is derived from an EMBL/GenBank/DDBJ whole genome shotgun (WGS) entry which is preliminary data.</text>
</comment>
<dbReference type="GO" id="GO:0005509">
    <property type="term" value="F:calcium ion binding"/>
    <property type="evidence" value="ECO:0007669"/>
    <property type="project" value="InterPro"/>
</dbReference>
<dbReference type="SMART" id="SM00054">
    <property type="entry name" value="EFh"/>
    <property type="match status" value="4"/>
</dbReference>
<dbReference type="AlphaFoldDB" id="A0A8S1RPM2"/>
<name>A0A8S1RPM2_9CILI</name>
<dbReference type="Proteomes" id="UP000692954">
    <property type="component" value="Unassembled WGS sequence"/>
</dbReference>
<protein>
    <recommendedName>
        <fullName evidence="3">EF-hand domain-containing protein</fullName>
    </recommendedName>
</protein>
<gene>
    <name evidence="4" type="ORF">PSON_ATCC_30995.1.T2030002</name>
</gene>
<evidence type="ECO:0000259" key="3">
    <source>
        <dbReference type="PROSITE" id="PS50222"/>
    </source>
</evidence>
<dbReference type="PROSITE" id="PS50222">
    <property type="entry name" value="EF_HAND_2"/>
    <property type="match status" value="4"/>
</dbReference>
<dbReference type="FunFam" id="1.10.238.10:FF:000585">
    <property type="entry name" value="Calcium-dependent protein kinase-a"/>
    <property type="match status" value="1"/>
</dbReference>
<evidence type="ECO:0000256" key="2">
    <source>
        <dbReference type="ARBA" id="ARBA00022737"/>
    </source>
</evidence>
<dbReference type="CDD" id="cd00051">
    <property type="entry name" value="EFh"/>
    <property type="match status" value="1"/>
</dbReference>
<keyword evidence="1" id="KW-0479">Metal-binding</keyword>